<name>A0A4C1YML4_EUMVA</name>
<accession>A0A4C1YML4</accession>
<evidence type="ECO:0000313" key="3">
    <source>
        <dbReference type="Proteomes" id="UP000299102"/>
    </source>
</evidence>
<dbReference type="Proteomes" id="UP000299102">
    <property type="component" value="Unassembled WGS sequence"/>
</dbReference>
<reference evidence="2 3" key="1">
    <citation type="journal article" date="2019" name="Commun. Biol.">
        <title>The bagworm genome reveals a unique fibroin gene that provides high tensile strength.</title>
        <authorList>
            <person name="Kono N."/>
            <person name="Nakamura H."/>
            <person name="Ohtoshi R."/>
            <person name="Tomita M."/>
            <person name="Numata K."/>
            <person name="Arakawa K."/>
        </authorList>
    </citation>
    <scope>NUCLEOTIDE SEQUENCE [LARGE SCALE GENOMIC DNA]</scope>
</reference>
<dbReference type="EMBL" id="BGZK01001277">
    <property type="protein sequence ID" value="GBP76142.1"/>
    <property type="molecule type" value="Genomic_DNA"/>
</dbReference>
<gene>
    <name evidence="2" type="ORF">EVAR_52885_1</name>
</gene>
<comment type="caution">
    <text evidence="2">The sequence shown here is derived from an EMBL/GenBank/DDBJ whole genome shotgun (WGS) entry which is preliminary data.</text>
</comment>
<feature type="region of interest" description="Disordered" evidence="1">
    <location>
        <begin position="199"/>
        <end position="218"/>
    </location>
</feature>
<keyword evidence="3" id="KW-1185">Reference proteome</keyword>
<evidence type="ECO:0000256" key="1">
    <source>
        <dbReference type="SAM" id="MobiDB-lite"/>
    </source>
</evidence>
<sequence>MTFGTVSFSNSLIIETRSSERASWRVAYLRLEHVNAWRHLQERKKNERQMISYCRSGAVGAGRPVGCATVGRRRRAVLFDFLIANFFNFSPKSDYDSGCLPLKDSLTLIKRRTSLRRRTADGRRRAEPFTLFTAFCGLLSTPSAHTPFYSHRISFHKASNTLMTPSRLLVASGGSPTLRDGEGVIETIIEREGEISPYFSRVREKANESESKRERKED</sequence>
<dbReference type="AlphaFoldDB" id="A0A4C1YML4"/>
<organism evidence="2 3">
    <name type="scientific">Eumeta variegata</name>
    <name type="common">Bagworm moth</name>
    <name type="synonym">Eumeta japonica</name>
    <dbReference type="NCBI Taxonomy" id="151549"/>
    <lineage>
        <taxon>Eukaryota</taxon>
        <taxon>Metazoa</taxon>
        <taxon>Ecdysozoa</taxon>
        <taxon>Arthropoda</taxon>
        <taxon>Hexapoda</taxon>
        <taxon>Insecta</taxon>
        <taxon>Pterygota</taxon>
        <taxon>Neoptera</taxon>
        <taxon>Endopterygota</taxon>
        <taxon>Lepidoptera</taxon>
        <taxon>Glossata</taxon>
        <taxon>Ditrysia</taxon>
        <taxon>Tineoidea</taxon>
        <taxon>Psychidae</taxon>
        <taxon>Oiketicinae</taxon>
        <taxon>Eumeta</taxon>
    </lineage>
</organism>
<evidence type="ECO:0000313" key="2">
    <source>
        <dbReference type="EMBL" id="GBP76142.1"/>
    </source>
</evidence>
<proteinExistence type="predicted"/>
<feature type="compositionally biased region" description="Basic and acidic residues" evidence="1">
    <location>
        <begin position="201"/>
        <end position="218"/>
    </location>
</feature>
<protein>
    <submittedName>
        <fullName evidence="2">Uncharacterized protein</fullName>
    </submittedName>
</protein>